<geneLocation type="mitochondrion" evidence="2"/>
<keyword evidence="1" id="KW-0812">Transmembrane</keyword>
<proteinExistence type="predicted"/>
<sequence>MPQMSPMWWTLMLITTTIMIILIMIIKFHNKENKTNKLIKKYSTNYWKW</sequence>
<keyword evidence="2" id="KW-0496">Mitochondrion</keyword>
<reference evidence="2" key="1">
    <citation type="journal article" date="2021" name="PeerJ">
        <title>Mitogenomics of five Olidiana leafhoppers (Hemiptera: Cicadellidae: Coelidiinae) and their phylogenetic implications.</title>
        <authorList>
            <person name="Wang X."/>
        </authorList>
    </citation>
    <scope>NUCLEOTIDE SEQUENCE</scope>
</reference>
<keyword evidence="1" id="KW-1133">Transmembrane helix</keyword>
<feature type="transmembrane region" description="Helical" evidence="1">
    <location>
        <begin position="6"/>
        <end position="26"/>
    </location>
</feature>
<dbReference type="EMBL" id="MN780581">
    <property type="protein sequence ID" value="QSJ61346.1"/>
    <property type="molecule type" value="Genomic_DNA"/>
</dbReference>
<dbReference type="AlphaFoldDB" id="A0A898PA28"/>
<accession>A0A898PA28</accession>
<keyword evidence="1" id="KW-0472">Membrane</keyword>
<protein>
    <submittedName>
        <fullName evidence="2">ATP synthase F0 subunit 8</fullName>
    </submittedName>
</protein>
<organism evidence="2">
    <name type="scientific">Olidiana ritcheriina</name>
    <dbReference type="NCBI Taxonomy" id="1306428"/>
    <lineage>
        <taxon>Eukaryota</taxon>
        <taxon>Metazoa</taxon>
        <taxon>Ecdysozoa</taxon>
        <taxon>Arthropoda</taxon>
        <taxon>Hexapoda</taxon>
        <taxon>Insecta</taxon>
        <taxon>Pterygota</taxon>
        <taxon>Neoptera</taxon>
        <taxon>Paraneoptera</taxon>
        <taxon>Hemiptera</taxon>
        <taxon>Auchenorrhyncha</taxon>
        <taxon>Membracoidea</taxon>
        <taxon>Cicadellidae</taxon>
        <taxon>Coelidiinae</taxon>
        <taxon>Olidiana</taxon>
    </lineage>
</organism>
<gene>
    <name evidence="2" type="primary">ATP8</name>
</gene>
<evidence type="ECO:0000313" key="2">
    <source>
        <dbReference type="EMBL" id="QSJ61346.1"/>
    </source>
</evidence>
<name>A0A898PA28_9HEMI</name>
<evidence type="ECO:0000256" key="1">
    <source>
        <dbReference type="SAM" id="Phobius"/>
    </source>
</evidence>